<evidence type="ECO:0000313" key="2">
    <source>
        <dbReference type="EMBL" id="KAL0017183.1"/>
    </source>
</evidence>
<dbReference type="AlphaFoldDB" id="A0AAW2E6C8"/>
<accession>A0AAW2E6C8</accession>
<dbReference type="EMBL" id="JAZDWU010000001">
    <property type="protein sequence ID" value="KAL0017183.1"/>
    <property type="molecule type" value="Genomic_DNA"/>
</dbReference>
<feature type="compositionally biased region" description="Basic and acidic residues" evidence="1">
    <location>
        <begin position="128"/>
        <end position="141"/>
    </location>
</feature>
<evidence type="ECO:0000256" key="1">
    <source>
        <dbReference type="SAM" id="MobiDB-lite"/>
    </source>
</evidence>
<organism evidence="2 3">
    <name type="scientific">Lithocarpus litseifolius</name>
    <dbReference type="NCBI Taxonomy" id="425828"/>
    <lineage>
        <taxon>Eukaryota</taxon>
        <taxon>Viridiplantae</taxon>
        <taxon>Streptophyta</taxon>
        <taxon>Embryophyta</taxon>
        <taxon>Tracheophyta</taxon>
        <taxon>Spermatophyta</taxon>
        <taxon>Magnoliopsida</taxon>
        <taxon>eudicotyledons</taxon>
        <taxon>Gunneridae</taxon>
        <taxon>Pentapetalae</taxon>
        <taxon>rosids</taxon>
        <taxon>fabids</taxon>
        <taxon>Fagales</taxon>
        <taxon>Fagaceae</taxon>
        <taxon>Lithocarpus</taxon>
    </lineage>
</organism>
<proteinExistence type="predicted"/>
<feature type="compositionally biased region" description="Basic and acidic residues" evidence="1">
    <location>
        <begin position="152"/>
        <end position="163"/>
    </location>
</feature>
<evidence type="ECO:0000313" key="3">
    <source>
        <dbReference type="Proteomes" id="UP001459277"/>
    </source>
</evidence>
<sequence>MRKKEPLPPLLGNTVSLRIRLGLGLLFLLKIKGRGFSTIGRCGFRAGSGIWVYGIFVVATIRSESMKMCRDFKIQSQANKSKAKYEVGTFCTQYDLPPIAPSKRKSKSRKKESLEKPHRRKTSKYYRRKEYNNSKDNEFYKKGKPFKSKTTTKHEKPSIESGK</sequence>
<dbReference type="Proteomes" id="UP001459277">
    <property type="component" value="Unassembled WGS sequence"/>
</dbReference>
<name>A0AAW2E6C8_9ROSI</name>
<keyword evidence="3" id="KW-1185">Reference proteome</keyword>
<comment type="caution">
    <text evidence="2">The sequence shown here is derived from an EMBL/GenBank/DDBJ whole genome shotgun (WGS) entry which is preliminary data.</text>
</comment>
<reference evidence="2 3" key="1">
    <citation type="submission" date="2024-01" db="EMBL/GenBank/DDBJ databases">
        <title>A telomere-to-telomere, gap-free genome of sweet tea (Lithocarpus litseifolius).</title>
        <authorList>
            <person name="Zhou J."/>
        </authorList>
    </citation>
    <scope>NUCLEOTIDE SEQUENCE [LARGE SCALE GENOMIC DNA]</scope>
    <source>
        <strain evidence="2">Zhou-2022a</strain>
        <tissue evidence="2">Leaf</tissue>
    </source>
</reference>
<feature type="compositionally biased region" description="Basic residues" evidence="1">
    <location>
        <begin position="142"/>
        <end position="151"/>
    </location>
</feature>
<feature type="region of interest" description="Disordered" evidence="1">
    <location>
        <begin position="94"/>
        <end position="163"/>
    </location>
</feature>
<gene>
    <name evidence="2" type="ORF">SO802_004252</name>
</gene>
<feature type="compositionally biased region" description="Basic residues" evidence="1">
    <location>
        <begin position="117"/>
        <end position="127"/>
    </location>
</feature>
<protein>
    <submittedName>
        <fullName evidence="2">Uncharacterized protein</fullName>
    </submittedName>
</protein>